<dbReference type="EMBL" id="MT774389">
    <property type="protein sequence ID" value="QOR59328.1"/>
    <property type="molecule type" value="Genomic_DNA"/>
</dbReference>
<accession>A0A7M1RY88</accession>
<proteinExistence type="predicted"/>
<dbReference type="GeneID" id="65129890"/>
<evidence type="ECO:0000313" key="1">
    <source>
        <dbReference type="EMBL" id="QOR59328.1"/>
    </source>
</evidence>
<dbReference type="KEGG" id="vg:65129890"/>
<organism evidence="1 2">
    <name type="scientific">uncultured phage cr116_1</name>
    <dbReference type="NCBI Taxonomy" id="2772073"/>
    <lineage>
        <taxon>Viruses</taxon>
        <taxon>Duplodnaviria</taxon>
        <taxon>Heunggongvirae</taxon>
        <taxon>Uroviricota</taxon>
        <taxon>Caudoviricetes</taxon>
        <taxon>Crassvirales</taxon>
        <taxon>Steigviridae</taxon>
        <taxon>Asinivirinae</taxon>
        <taxon>Pamirivirus</taxon>
        <taxon>Pamirivirus faecium</taxon>
    </lineage>
</organism>
<name>A0A7M1RY88_9CAUD</name>
<keyword evidence="2" id="KW-1185">Reference proteome</keyword>
<reference evidence="1 2" key="1">
    <citation type="submission" date="2020-07" db="EMBL/GenBank/DDBJ databases">
        <title>Taxonomic proposal: Crassvirales, a new order of highly abundant and diverse bacterial viruses.</title>
        <authorList>
            <person name="Shkoporov A.N."/>
            <person name="Stockdale S.R."/>
            <person name="Guerin E."/>
            <person name="Ross R.P."/>
            <person name="Hill C."/>
        </authorList>
    </citation>
    <scope>NUCLEOTIDE SEQUENCE [LARGE SCALE GENOMIC DNA]</scope>
</reference>
<dbReference type="RefSeq" id="YP_010111486.1">
    <property type="nucleotide sequence ID" value="NC_055882.1"/>
</dbReference>
<evidence type="ECO:0000313" key="2">
    <source>
        <dbReference type="Proteomes" id="UP000593686"/>
    </source>
</evidence>
<sequence length="67" mass="7905">MADNNEFNNEPVFYCKQCLSLKIKSVPGMEELDYCDECGATNIGKTDINTWRQMYRDKFGFDYLDKF</sequence>
<protein>
    <submittedName>
        <fullName evidence="1">Putative transcription factor</fullName>
    </submittedName>
</protein>
<dbReference type="Proteomes" id="UP000593686">
    <property type="component" value="Genome"/>
</dbReference>